<gene>
    <name evidence="2" type="ORF">PHPALM_17253</name>
</gene>
<feature type="domain" description="MULE transposase" evidence="1">
    <location>
        <begin position="136"/>
        <end position="234"/>
    </location>
</feature>
<reference evidence="2 3" key="1">
    <citation type="journal article" date="2017" name="Genome Biol. Evol.">
        <title>Phytophthora megakarya and P. palmivora, closely related causal agents of cacao black pod rot, underwent increases in genome sizes and gene numbers by different mechanisms.</title>
        <authorList>
            <person name="Ali S.S."/>
            <person name="Shao J."/>
            <person name="Lary D.J."/>
            <person name="Kronmiller B."/>
            <person name="Shen D."/>
            <person name="Strem M.D."/>
            <person name="Amoako-Attah I."/>
            <person name="Akrofi A.Y."/>
            <person name="Begoude B.A."/>
            <person name="Ten Hoopen G.M."/>
            <person name="Coulibaly K."/>
            <person name="Kebe B.I."/>
            <person name="Melnick R.L."/>
            <person name="Guiltinan M.J."/>
            <person name="Tyler B.M."/>
            <person name="Meinhardt L.W."/>
            <person name="Bailey B.A."/>
        </authorList>
    </citation>
    <scope>NUCLEOTIDE SEQUENCE [LARGE SCALE GENOMIC DNA]</scope>
    <source>
        <strain evidence="3">sbr112.9</strain>
    </source>
</reference>
<dbReference type="OrthoDB" id="128837at2759"/>
<dbReference type="Proteomes" id="UP000237271">
    <property type="component" value="Unassembled WGS sequence"/>
</dbReference>
<evidence type="ECO:0000259" key="1">
    <source>
        <dbReference type="Pfam" id="PF10551"/>
    </source>
</evidence>
<sequence>MRTFIEERLGEDALIKPLELFAWLVKKVDNGVFRGPPPKVSQVQAYVKRLRKNNKRDAMKPVLERCARHMYDISDNIALAGDRLVILCDVKHETDMLVPNLGTGSSHSPFRIGLTCFTLLDDYVSIQRDPRCTTLFHMDSTHSIVKQRYPVFVFGVSDSCEKYFPLVYFCTSQRTGVDIEWCLSFLKRAIWESFMVRFAPKFIMIDADNVQFNTCSSQLPDLKILMCWFHVCQNVKDHISKTKLAPVTINMIFRDMNNLHFARTEEEYLSKRAHISIHILPVISRCC</sequence>
<dbReference type="PANTHER" id="PTHR31569:SF4">
    <property type="entry name" value="SWIM-TYPE DOMAIN-CONTAINING PROTEIN"/>
    <property type="match status" value="1"/>
</dbReference>
<dbReference type="InterPro" id="IPR052579">
    <property type="entry name" value="Zinc_finger_SWIM"/>
</dbReference>
<dbReference type="PANTHER" id="PTHR31569">
    <property type="entry name" value="SWIM-TYPE DOMAIN-CONTAINING PROTEIN"/>
    <property type="match status" value="1"/>
</dbReference>
<proteinExistence type="predicted"/>
<name>A0A2P4XMN8_9STRA</name>
<evidence type="ECO:0000313" key="3">
    <source>
        <dbReference type="Proteomes" id="UP000237271"/>
    </source>
</evidence>
<dbReference type="Pfam" id="PF10551">
    <property type="entry name" value="MULE"/>
    <property type="match status" value="1"/>
</dbReference>
<dbReference type="EMBL" id="NCKW01009525">
    <property type="protein sequence ID" value="POM66822.1"/>
    <property type="molecule type" value="Genomic_DNA"/>
</dbReference>
<evidence type="ECO:0000313" key="2">
    <source>
        <dbReference type="EMBL" id="POM66822.1"/>
    </source>
</evidence>
<accession>A0A2P4XMN8</accession>
<dbReference type="AlphaFoldDB" id="A0A2P4XMN8"/>
<keyword evidence="3" id="KW-1185">Reference proteome</keyword>
<comment type="caution">
    <text evidence="2">The sequence shown here is derived from an EMBL/GenBank/DDBJ whole genome shotgun (WGS) entry which is preliminary data.</text>
</comment>
<organism evidence="2 3">
    <name type="scientific">Phytophthora palmivora</name>
    <dbReference type="NCBI Taxonomy" id="4796"/>
    <lineage>
        <taxon>Eukaryota</taxon>
        <taxon>Sar</taxon>
        <taxon>Stramenopiles</taxon>
        <taxon>Oomycota</taxon>
        <taxon>Peronosporomycetes</taxon>
        <taxon>Peronosporales</taxon>
        <taxon>Peronosporaceae</taxon>
        <taxon>Phytophthora</taxon>
    </lineage>
</organism>
<dbReference type="InterPro" id="IPR018289">
    <property type="entry name" value="MULE_transposase_dom"/>
</dbReference>
<protein>
    <recommendedName>
        <fullName evidence="1">MULE transposase domain-containing protein</fullName>
    </recommendedName>
</protein>